<evidence type="ECO:0000256" key="1">
    <source>
        <dbReference type="SAM" id="MobiDB-lite"/>
    </source>
</evidence>
<dbReference type="OrthoDB" id="4161186at2759"/>
<gene>
    <name evidence="3" type="ORF">F53441_3974</name>
</gene>
<organism evidence="3 4">
    <name type="scientific">Fusarium austroafricanum</name>
    <dbReference type="NCBI Taxonomy" id="2364996"/>
    <lineage>
        <taxon>Eukaryota</taxon>
        <taxon>Fungi</taxon>
        <taxon>Dikarya</taxon>
        <taxon>Ascomycota</taxon>
        <taxon>Pezizomycotina</taxon>
        <taxon>Sordariomycetes</taxon>
        <taxon>Hypocreomycetidae</taxon>
        <taxon>Hypocreales</taxon>
        <taxon>Nectriaceae</taxon>
        <taxon>Fusarium</taxon>
        <taxon>Fusarium concolor species complex</taxon>
    </lineage>
</organism>
<dbReference type="InterPro" id="IPR046797">
    <property type="entry name" value="PDDEXK_12"/>
</dbReference>
<comment type="caution">
    <text evidence="3">The sequence shown here is derived from an EMBL/GenBank/DDBJ whole genome shotgun (WGS) entry which is preliminary data.</text>
</comment>
<dbReference type="EMBL" id="JAADJG010000156">
    <property type="protein sequence ID" value="KAF4453346.1"/>
    <property type="molecule type" value="Genomic_DNA"/>
</dbReference>
<accession>A0A8H4P284</accession>
<feature type="region of interest" description="Disordered" evidence="1">
    <location>
        <begin position="112"/>
        <end position="132"/>
    </location>
</feature>
<dbReference type="Proteomes" id="UP000605986">
    <property type="component" value="Unassembled WGS sequence"/>
</dbReference>
<proteinExistence type="predicted"/>
<dbReference type="AlphaFoldDB" id="A0A8H4P284"/>
<protein>
    <recommendedName>
        <fullName evidence="2">PD-(D/E)XK nuclease-like domain-containing protein</fullName>
    </recommendedName>
</protein>
<evidence type="ECO:0000313" key="3">
    <source>
        <dbReference type="EMBL" id="KAF4453346.1"/>
    </source>
</evidence>
<dbReference type="Pfam" id="PF20516">
    <property type="entry name" value="PDDEXK_12"/>
    <property type="match status" value="1"/>
</dbReference>
<feature type="domain" description="PD-(D/E)XK nuclease-like" evidence="2">
    <location>
        <begin position="32"/>
        <end position="174"/>
    </location>
</feature>
<keyword evidence="4" id="KW-1185">Reference proteome</keyword>
<evidence type="ECO:0000259" key="2">
    <source>
        <dbReference type="Pfam" id="PF20516"/>
    </source>
</evidence>
<name>A0A8H4P284_9HYPO</name>
<sequence>MPPAQQSPTKQQNLQISSSIHALGELHGSQRQRQELVQDTISHWRRDLPEPVINFTDATPLAHRPIAFSIETKKLSAGCDGAKLQLGIWQNAHWTFLRHLAQITDEMCTAAEKTAAAGPETDQQDKNTGDESTAQKAFELPTFIPGIIVQEHFWHLIIAAARSKDNDMAKHGHWEYAEYIEDISYCVHIASPKAMGQVHVLAACLEDGSCRMA</sequence>
<evidence type="ECO:0000313" key="4">
    <source>
        <dbReference type="Proteomes" id="UP000605986"/>
    </source>
</evidence>
<reference evidence="3" key="1">
    <citation type="submission" date="2020-01" db="EMBL/GenBank/DDBJ databases">
        <title>Identification and distribution of gene clusters putatively required for synthesis of sphingolipid metabolism inhibitors in phylogenetically diverse species of the filamentous fungus Fusarium.</title>
        <authorList>
            <person name="Kim H.-S."/>
            <person name="Busman M."/>
            <person name="Brown D.W."/>
            <person name="Divon H."/>
            <person name="Uhlig S."/>
            <person name="Proctor R.H."/>
        </authorList>
    </citation>
    <scope>NUCLEOTIDE SEQUENCE</scope>
    <source>
        <strain evidence="3">NRRL 53441</strain>
    </source>
</reference>